<feature type="domain" description="Integrase catalytic" evidence="11">
    <location>
        <begin position="1"/>
        <end position="80"/>
    </location>
</feature>
<dbReference type="InterPro" id="IPR057670">
    <property type="entry name" value="SH3_retrovirus"/>
</dbReference>
<dbReference type="InterPro" id="IPR039537">
    <property type="entry name" value="Retrotran_Ty1/copia-like"/>
</dbReference>
<evidence type="ECO:0000313" key="12">
    <source>
        <dbReference type="EMBL" id="KAF8763325.1"/>
    </source>
</evidence>
<dbReference type="SUPFAM" id="SSF57850">
    <property type="entry name" value="RING/U-box"/>
    <property type="match status" value="1"/>
</dbReference>
<dbReference type="GO" id="GO:0046872">
    <property type="term" value="F:metal ion binding"/>
    <property type="evidence" value="ECO:0007669"/>
    <property type="project" value="UniProtKB-KW"/>
</dbReference>
<evidence type="ECO:0000256" key="6">
    <source>
        <dbReference type="ARBA" id="ARBA00022908"/>
    </source>
</evidence>
<keyword evidence="7" id="KW-0695">RNA-directed DNA polymerase</keyword>
<dbReference type="Proteomes" id="UP000807504">
    <property type="component" value="Unassembled WGS sequence"/>
</dbReference>
<dbReference type="InterPro" id="IPR013083">
    <property type="entry name" value="Znf_RING/FYVE/PHD"/>
</dbReference>
<evidence type="ECO:0000256" key="8">
    <source>
        <dbReference type="ARBA" id="ARBA00022932"/>
    </source>
</evidence>
<evidence type="ECO:0000256" key="10">
    <source>
        <dbReference type="ARBA" id="ARBA00023268"/>
    </source>
</evidence>
<proteinExistence type="predicted"/>
<dbReference type="EMBL" id="JABXBU010002231">
    <property type="protein sequence ID" value="KAF8763325.1"/>
    <property type="molecule type" value="Genomic_DNA"/>
</dbReference>
<dbReference type="Pfam" id="PF07727">
    <property type="entry name" value="RVT_2"/>
    <property type="match status" value="1"/>
</dbReference>
<protein>
    <submittedName>
        <fullName evidence="12">Retrovirus-related Pol polyprotein like</fullName>
    </submittedName>
</protein>
<organism evidence="12 13">
    <name type="scientific">Argiope bruennichi</name>
    <name type="common">Wasp spider</name>
    <name type="synonym">Aranea bruennichi</name>
    <dbReference type="NCBI Taxonomy" id="94029"/>
    <lineage>
        <taxon>Eukaryota</taxon>
        <taxon>Metazoa</taxon>
        <taxon>Ecdysozoa</taxon>
        <taxon>Arthropoda</taxon>
        <taxon>Chelicerata</taxon>
        <taxon>Arachnida</taxon>
        <taxon>Araneae</taxon>
        <taxon>Araneomorphae</taxon>
        <taxon>Entelegynae</taxon>
        <taxon>Araneoidea</taxon>
        <taxon>Araneidae</taxon>
        <taxon>Argiope</taxon>
    </lineage>
</organism>
<name>A0A8T0DZT5_ARGBR</name>
<gene>
    <name evidence="12" type="ORF">HNY73_021520</name>
</gene>
<dbReference type="InterPro" id="IPR036397">
    <property type="entry name" value="RNaseH_sf"/>
</dbReference>
<keyword evidence="5" id="KW-0460">Magnesium</keyword>
<reference evidence="12" key="2">
    <citation type="submission" date="2020-06" db="EMBL/GenBank/DDBJ databases">
        <authorList>
            <person name="Sheffer M."/>
        </authorList>
    </citation>
    <scope>NUCLEOTIDE SEQUENCE</scope>
</reference>
<dbReference type="SUPFAM" id="SSF53098">
    <property type="entry name" value="Ribonuclease H-like"/>
    <property type="match status" value="1"/>
</dbReference>
<evidence type="ECO:0000256" key="5">
    <source>
        <dbReference type="ARBA" id="ARBA00022842"/>
    </source>
</evidence>
<keyword evidence="6" id="KW-0229">DNA integration</keyword>
<evidence type="ECO:0000256" key="2">
    <source>
        <dbReference type="ARBA" id="ARBA00022723"/>
    </source>
</evidence>
<dbReference type="GO" id="GO:0042575">
    <property type="term" value="C:DNA polymerase complex"/>
    <property type="evidence" value="ECO:0007669"/>
    <property type="project" value="UniProtKB-ARBA"/>
</dbReference>
<evidence type="ECO:0000256" key="4">
    <source>
        <dbReference type="ARBA" id="ARBA00022801"/>
    </source>
</evidence>
<evidence type="ECO:0000259" key="11">
    <source>
        <dbReference type="PROSITE" id="PS50994"/>
    </source>
</evidence>
<accession>A0A8T0DZT5</accession>
<dbReference type="InterPro" id="IPR043502">
    <property type="entry name" value="DNA/RNA_pol_sf"/>
</dbReference>
<dbReference type="InterPro" id="IPR001584">
    <property type="entry name" value="Integrase_cat-core"/>
</dbReference>
<dbReference type="PROSITE" id="PS50994">
    <property type="entry name" value="INTEGRASE"/>
    <property type="match status" value="1"/>
</dbReference>
<dbReference type="Pfam" id="PF25597">
    <property type="entry name" value="SH3_retrovirus"/>
    <property type="match status" value="1"/>
</dbReference>
<dbReference type="InterPro" id="IPR013103">
    <property type="entry name" value="RVT_2"/>
</dbReference>
<dbReference type="Gene3D" id="3.30.420.10">
    <property type="entry name" value="Ribonuclease H-like superfamily/Ribonuclease H"/>
    <property type="match status" value="1"/>
</dbReference>
<dbReference type="GO" id="GO:0015074">
    <property type="term" value="P:DNA integration"/>
    <property type="evidence" value="ECO:0007669"/>
    <property type="project" value="UniProtKB-KW"/>
</dbReference>
<dbReference type="GO" id="GO:0003887">
    <property type="term" value="F:DNA-directed DNA polymerase activity"/>
    <property type="evidence" value="ECO:0007669"/>
    <property type="project" value="UniProtKB-KW"/>
</dbReference>
<dbReference type="SUPFAM" id="SSF56672">
    <property type="entry name" value="DNA/RNA polymerases"/>
    <property type="match status" value="1"/>
</dbReference>
<keyword evidence="3" id="KW-0255">Endonuclease</keyword>
<dbReference type="GO" id="GO:0003676">
    <property type="term" value="F:nucleic acid binding"/>
    <property type="evidence" value="ECO:0007669"/>
    <property type="project" value="InterPro"/>
</dbReference>
<keyword evidence="10" id="KW-0511">Multifunctional enzyme</keyword>
<dbReference type="GO" id="GO:0016787">
    <property type="term" value="F:hydrolase activity"/>
    <property type="evidence" value="ECO:0007669"/>
    <property type="project" value="UniProtKB-KW"/>
</dbReference>
<dbReference type="GO" id="GO:0003964">
    <property type="term" value="F:RNA-directed DNA polymerase activity"/>
    <property type="evidence" value="ECO:0007669"/>
    <property type="project" value="UniProtKB-KW"/>
</dbReference>
<dbReference type="GO" id="GO:0004519">
    <property type="term" value="F:endonuclease activity"/>
    <property type="evidence" value="ECO:0007669"/>
    <property type="project" value="UniProtKB-KW"/>
</dbReference>
<keyword evidence="8" id="KW-0239">DNA-directed DNA polymerase</keyword>
<evidence type="ECO:0000256" key="1">
    <source>
        <dbReference type="ARBA" id="ARBA00022722"/>
    </source>
</evidence>
<keyword evidence="2" id="KW-0479">Metal-binding</keyword>
<dbReference type="PANTHER" id="PTHR42648:SF11">
    <property type="entry name" value="TRANSPOSON TY4-P GAG-POL POLYPROTEIN"/>
    <property type="match status" value="1"/>
</dbReference>
<evidence type="ECO:0000256" key="3">
    <source>
        <dbReference type="ARBA" id="ARBA00022759"/>
    </source>
</evidence>
<keyword evidence="1" id="KW-0540">Nuclease</keyword>
<dbReference type="Gene3D" id="3.30.40.10">
    <property type="entry name" value="Zinc/RING finger domain, C3HC4 (zinc finger)"/>
    <property type="match status" value="1"/>
</dbReference>
<dbReference type="GO" id="GO:0006310">
    <property type="term" value="P:DNA recombination"/>
    <property type="evidence" value="ECO:0007669"/>
    <property type="project" value="UniProtKB-KW"/>
</dbReference>
<keyword evidence="8" id="KW-0548">Nucleotidyltransferase</keyword>
<evidence type="ECO:0000313" key="13">
    <source>
        <dbReference type="Proteomes" id="UP000807504"/>
    </source>
</evidence>
<keyword evidence="13" id="KW-1185">Reference proteome</keyword>
<keyword evidence="4" id="KW-0378">Hydrolase</keyword>
<sequence length="557" mass="64506">MLAEKGIALTLSVPYKPEQNGVAERENRTIVELALSMLAASALPRSLWANACDTAVYLLNHTGLSPDESKSPHELWTGEPKTKLDHLKVFGTECYAHIPKIFRSKFEDKSVHGHFLGYVNKKDGYKIYLPSRKKIIKSRDVDFKPERLCTTPVTVEVEEDLNERYEETRSEERNLFEEQEPVRKSGRIRSSPAWMKSGEYLMANIAAVEEFENSENPSTYSETLSSSESELWLEAMKEEIKALHENETWELVERPKGSKVINCRWVLRKKYNSDGTVERHKARLVAKGYAQKAGFDYDETFSPVARYDTLRAVLAVAAKENLYLKQFDVKTEFLYGTLKEEVFMTQPEDFNDNTGRVCKLHKSLYGLKQAPRCWNQCFVNFMNDQELKVSIWTVRAVLESLPPPEIVAMTGELESLRTRIERQLKEIVNHRSWIMPGFNGFMELDESVYSDEFQELARRLHGLPWAVWKEIAITHLIHLAMTVYFRGTQRQWNVEQWKKMGELVLEAIYSSYSPNTCFSKQQECVICTQPVFHEVTMTSGHAFHSSCLERWMFEDVK</sequence>
<evidence type="ECO:0000256" key="7">
    <source>
        <dbReference type="ARBA" id="ARBA00022918"/>
    </source>
</evidence>
<keyword evidence="8" id="KW-0808">Transferase</keyword>
<reference evidence="12" key="1">
    <citation type="journal article" date="2020" name="bioRxiv">
        <title>Chromosome-level reference genome of the European wasp spider Argiope bruennichi: a resource for studies on range expansion and evolutionary adaptation.</title>
        <authorList>
            <person name="Sheffer M.M."/>
            <person name="Hoppe A."/>
            <person name="Krehenwinkel H."/>
            <person name="Uhl G."/>
            <person name="Kuss A.W."/>
            <person name="Jensen L."/>
            <person name="Jensen C."/>
            <person name="Gillespie R.G."/>
            <person name="Hoff K.J."/>
            <person name="Prost S."/>
        </authorList>
    </citation>
    <scope>NUCLEOTIDE SEQUENCE</scope>
</reference>
<keyword evidence="9" id="KW-0233">DNA recombination</keyword>
<dbReference type="PANTHER" id="PTHR42648">
    <property type="entry name" value="TRANSPOSASE, PUTATIVE-RELATED"/>
    <property type="match status" value="1"/>
</dbReference>
<dbReference type="InterPro" id="IPR012337">
    <property type="entry name" value="RNaseH-like_sf"/>
</dbReference>
<dbReference type="AlphaFoldDB" id="A0A8T0DZT5"/>
<comment type="caution">
    <text evidence="12">The sequence shown here is derived from an EMBL/GenBank/DDBJ whole genome shotgun (WGS) entry which is preliminary data.</text>
</comment>
<evidence type="ECO:0000256" key="9">
    <source>
        <dbReference type="ARBA" id="ARBA00023172"/>
    </source>
</evidence>